<organism evidence="7 8">
    <name type="scientific">Sedimentisphaera cyanobacteriorum</name>
    <dbReference type="NCBI Taxonomy" id="1940790"/>
    <lineage>
        <taxon>Bacteria</taxon>
        <taxon>Pseudomonadati</taxon>
        <taxon>Planctomycetota</taxon>
        <taxon>Phycisphaerae</taxon>
        <taxon>Sedimentisphaerales</taxon>
        <taxon>Sedimentisphaeraceae</taxon>
        <taxon>Sedimentisphaera</taxon>
    </lineage>
</organism>
<feature type="domain" description="Transposase IS4-like" evidence="5">
    <location>
        <begin position="122"/>
        <end position="332"/>
    </location>
</feature>
<proteinExistence type="inferred from homology"/>
<dbReference type="STRING" id="1940790.L21SP3_01437"/>
<dbReference type="NCBIfam" id="NF033592">
    <property type="entry name" value="transpos_IS4_1"/>
    <property type="match status" value="1"/>
</dbReference>
<sequence>MIKVGSLFSQVLSLVNRHDFSRAVKQWDAEKGAKGFRCWDQFVAMVFGQLAGADSLREIEGGLSTALGKLRHLGLKQAPARSTLSYANEHRPYQLFETMFYYLSDQAQTLAAGQKRRFRFKNPLVSIDASTIELCLSLYDWARFRRKKGAVKLHLMLNHQGCLPQWAWLTDGKVHDVKMAKTLEFEPGTIVAVDRGYIDYDLFDYWTGEGVWFVTRAKKNMAYRVVKTRDIPDYGNILRDEEIEFTGYDASHKYPHRLRRIVVWDDENQREIVLLTNHMNFAASTIGRIYKDRWQIELFFKAIKQTLKIKTFVGTSENAVQIQIWTALLCMLILKILQMRSTFGWSLSNLAAMLRFNLLTYRDLWVWLNKPYQTPAIGPPEGQLLLFE</sequence>
<evidence type="ECO:0000256" key="1">
    <source>
        <dbReference type="ARBA" id="ARBA00010075"/>
    </source>
</evidence>
<dbReference type="SUPFAM" id="SSF53098">
    <property type="entry name" value="Ribonuclease H-like"/>
    <property type="match status" value="1"/>
</dbReference>
<dbReference type="PANTHER" id="PTHR33258:SF1">
    <property type="entry name" value="TRANSPOSASE INSL FOR INSERTION SEQUENCE ELEMENT IS186A-RELATED"/>
    <property type="match status" value="1"/>
</dbReference>
<dbReference type="KEGG" id="pbu:L21SP3_01437"/>
<dbReference type="Pfam" id="PF14294">
    <property type="entry name" value="DUF4372"/>
    <property type="match status" value="1"/>
</dbReference>
<dbReference type="AlphaFoldDB" id="A0A1Q2HQ85"/>
<dbReference type="InterPro" id="IPR047952">
    <property type="entry name" value="Transpos_IS4"/>
</dbReference>
<evidence type="ECO:0000313" key="7">
    <source>
        <dbReference type="EMBL" id="AQQ09629.1"/>
    </source>
</evidence>
<protein>
    <submittedName>
        <fullName evidence="7">Transposase</fullName>
    </submittedName>
</protein>
<keyword evidence="4" id="KW-0233">DNA recombination</keyword>
<dbReference type="GO" id="GO:0004803">
    <property type="term" value="F:transposase activity"/>
    <property type="evidence" value="ECO:0007669"/>
    <property type="project" value="InterPro"/>
</dbReference>
<comment type="similarity">
    <text evidence="1">Belongs to the transposase 11 family.</text>
</comment>
<dbReference type="GO" id="GO:0006313">
    <property type="term" value="P:DNA transposition"/>
    <property type="evidence" value="ECO:0007669"/>
    <property type="project" value="InterPro"/>
</dbReference>
<evidence type="ECO:0000256" key="3">
    <source>
        <dbReference type="ARBA" id="ARBA00023125"/>
    </source>
</evidence>
<dbReference type="InterPro" id="IPR025399">
    <property type="entry name" value="DUF4372"/>
</dbReference>
<evidence type="ECO:0000313" key="8">
    <source>
        <dbReference type="Proteomes" id="UP000188273"/>
    </source>
</evidence>
<keyword evidence="8" id="KW-1185">Reference proteome</keyword>
<dbReference type="EMBL" id="CP019633">
    <property type="protein sequence ID" value="AQQ09629.1"/>
    <property type="molecule type" value="Genomic_DNA"/>
</dbReference>
<dbReference type="Proteomes" id="UP000188273">
    <property type="component" value="Chromosome"/>
</dbReference>
<name>A0A1Q2HQ85_9BACT</name>
<dbReference type="OrthoDB" id="231179at2"/>
<dbReference type="InterPro" id="IPR012337">
    <property type="entry name" value="RNaseH-like_sf"/>
</dbReference>
<evidence type="ECO:0000256" key="2">
    <source>
        <dbReference type="ARBA" id="ARBA00022578"/>
    </source>
</evidence>
<dbReference type="GO" id="GO:0003677">
    <property type="term" value="F:DNA binding"/>
    <property type="evidence" value="ECO:0007669"/>
    <property type="project" value="UniProtKB-KW"/>
</dbReference>
<dbReference type="PANTHER" id="PTHR33258">
    <property type="entry name" value="TRANSPOSASE INSL FOR INSERTION SEQUENCE ELEMENT IS186A-RELATED"/>
    <property type="match status" value="1"/>
</dbReference>
<evidence type="ECO:0000256" key="4">
    <source>
        <dbReference type="ARBA" id="ARBA00023172"/>
    </source>
</evidence>
<dbReference type="Pfam" id="PF01609">
    <property type="entry name" value="DDE_Tnp_1"/>
    <property type="match status" value="1"/>
</dbReference>
<dbReference type="RefSeq" id="WP_077540208.1">
    <property type="nucleotide sequence ID" value="NZ_CP019633.1"/>
</dbReference>
<accession>A0A1Q2HQ85</accession>
<keyword evidence="2" id="KW-0815">Transposition</keyword>
<dbReference type="InterPro" id="IPR002559">
    <property type="entry name" value="Transposase_11"/>
</dbReference>
<evidence type="ECO:0000259" key="6">
    <source>
        <dbReference type="Pfam" id="PF14294"/>
    </source>
</evidence>
<gene>
    <name evidence="7" type="ORF">L21SP3_01437</name>
</gene>
<keyword evidence="3" id="KW-0238">DNA-binding</keyword>
<dbReference type="Gene3D" id="3.90.350.10">
    <property type="entry name" value="Transposase Inhibitor Protein From Tn5, Chain A, domain 1"/>
    <property type="match status" value="1"/>
</dbReference>
<feature type="domain" description="DUF4372" evidence="6">
    <location>
        <begin position="6"/>
        <end position="76"/>
    </location>
</feature>
<reference evidence="8" key="1">
    <citation type="submission" date="2017-02" db="EMBL/GenBank/DDBJ databases">
        <title>Comparative genomics and description of representatives of a novel lineage of planctomycetes thriving in anoxic sediments.</title>
        <authorList>
            <person name="Spring S."/>
            <person name="Bunk B."/>
            <person name="Sproer C."/>
            <person name="Klenk H.-P."/>
        </authorList>
    </citation>
    <scope>NUCLEOTIDE SEQUENCE [LARGE SCALE GENOMIC DNA]</scope>
    <source>
        <strain evidence="8">L21-RPul-D3</strain>
    </source>
</reference>
<evidence type="ECO:0000259" key="5">
    <source>
        <dbReference type="Pfam" id="PF01609"/>
    </source>
</evidence>